<comment type="subcellular location">
    <subcellularLocation>
        <location evidence="1 4">Cell outer membrane</location>
    </subcellularLocation>
</comment>
<dbReference type="InterPro" id="IPR037066">
    <property type="entry name" value="Plug_dom_sf"/>
</dbReference>
<dbReference type="Gene3D" id="2.170.130.10">
    <property type="entry name" value="TonB-dependent receptor, plug domain"/>
    <property type="match status" value="1"/>
</dbReference>
<dbReference type="GO" id="GO:0009279">
    <property type="term" value="C:cell outer membrane"/>
    <property type="evidence" value="ECO:0007669"/>
    <property type="project" value="UniProtKB-SubCell"/>
</dbReference>
<organism evidence="8 9">
    <name type="scientific">Pseudoalteromonas luteoviolacea NCIMB 1942</name>
    <dbReference type="NCBI Taxonomy" id="1365253"/>
    <lineage>
        <taxon>Bacteria</taxon>
        <taxon>Pseudomonadati</taxon>
        <taxon>Pseudomonadota</taxon>
        <taxon>Gammaproteobacteria</taxon>
        <taxon>Alteromonadales</taxon>
        <taxon>Pseudoalteromonadaceae</taxon>
        <taxon>Pseudoalteromonas</taxon>
    </lineage>
</organism>
<dbReference type="Gene3D" id="2.40.170.20">
    <property type="entry name" value="TonB-dependent receptor, beta-barrel domain"/>
    <property type="match status" value="1"/>
</dbReference>
<comment type="caution">
    <text evidence="8">The sequence shown here is derived from an EMBL/GenBank/DDBJ whole genome shotgun (WGS) entry which is preliminary data.</text>
</comment>
<evidence type="ECO:0000259" key="7">
    <source>
        <dbReference type="Pfam" id="PF07715"/>
    </source>
</evidence>
<dbReference type="AlphaFoldDB" id="A0A166Z3R2"/>
<feature type="domain" description="TonB-dependent receptor plug" evidence="7">
    <location>
        <begin position="59"/>
        <end position="154"/>
    </location>
</feature>
<evidence type="ECO:0000256" key="5">
    <source>
        <dbReference type="SAM" id="SignalP"/>
    </source>
</evidence>
<keyword evidence="3" id="KW-0998">Cell outer membrane</keyword>
<keyword evidence="4" id="KW-0798">TonB box</keyword>
<accession>A0A166Z3R2</accession>
<evidence type="ECO:0000256" key="1">
    <source>
        <dbReference type="ARBA" id="ARBA00004442"/>
    </source>
</evidence>
<keyword evidence="5" id="KW-0732">Signal</keyword>
<dbReference type="InterPro" id="IPR036942">
    <property type="entry name" value="Beta-barrel_TonB_sf"/>
</dbReference>
<sequence>MMKHRLSPFKLSPLTCAVLAGVWSTGTMAESVGAQQEQVEVIEVRGIRASTEKSLNTKRFADGVVDSITAEDIGKLPDITIADSLQRVPGIQIRRSAGEGSTINVRGMPQVTTLLNGEQFLSAGSISTVQPDFTDIPSSLVGAMNVMKSPTSDTLAGGISGTVDLLTRKPFDLEEGYSGAALAEVSSGSYSEESDPKFMVSAGYNGERFAILATVSYDEVNLANYRLGTLNDGWAYAPYENDEGAECWFCPKTDITGDGDFDDAEFTYVNYGIMNRFTERERTGATVSFQAQLSDNWVFSSDVFYTDMDDADRQMGITADNAWGGHWDWQEQHDPINRGTLSNGHNLYTAQDITLHSPRVVSHSESHTNQRESTNFNFELEYKGDGNFSGKARFITADAQRSHTENVAQGYMTNGLAHGLKRNDGTGPTAVNPNGYGPDPIPMRLNFTGEHPTLSVPGEVQGEVFGSNIDRYAIVSTYSENNYDEEANLDILRFDGEYVFDLGHLEKMTFGVRASQRDVTRNQYVLLAPFSNPVGEGSVNVMWKDQGLAAFDTDGSGGTPSASAGDITMGADTPFNFSGLPQGWVKTNNDFGPVNLGEYYFVDPRQLDDPFAFQNSLYPNNIRGGVPGSSYTVEEKTQSVYWRADFSNDFYRANAGFQYIKTELDILQNKVGASICSNCPAEVAEDDGDIISNRSFNDFLPSVNVAFNLQEDLILRASWGKTMTRLDLKELAGGLTISRARAGDELAASEGISPDLLIATNATMQGNPDLEPWRAENTDVTLEWYFSSSALLSAAIFNIDLESFIESAQWQIPVEDADGVLRRNVTVRGQVNGSGGTMKGAELSYQQAFDFLPGFWSGFGAAFNYTYSESESGKTGFGGEAMPLVDNSKESGNAVLWYERDGFQFRLAANYRSKRLHVISTPGGMNDIGIWTEPTTYIDLSASYDVNDHFTVYMSGSNLTEEYESQYAQWKDNRMAQNIYERRLTFGVRGRW</sequence>
<evidence type="ECO:0000256" key="2">
    <source>
        <dbReference type="ARBA" id="ARBA00023136"/>
    </source>
</evidence>
<feature type="chain" id="PRO_5007883029" evidence="5">
    <location>
        <begin position="30"/>
        <end position="992"/>
    </location>
</feature>
<dbReference type="InterPro" id="IPR010104">
    <property type="entry name" value="TonB_rcpt_bac"/>
</dbReference>
<dbReference type="Pfam" id="PF07715">
    <property type="entry name" value="Plug"/>
    <property type="match status" value="1"/>
</dbReference>
<feature type="signal peptide" evidence="5">
    <location>
        <begin position="1"/>
        <end position="29"/>
    </location>
</feature>
<evidence type="ECO:0000256" key="4">
    <source>
        <dbReference type="RuleBase" id="RU003357"/>
    </source>
</evidence>
<dbReference type="SUPFAM" id="SSF56935">
    <property type="entry name" value="Porins"/>
    <property type="match status" value="1"/>
</dbReference>
<protein>
    <submittedName>
        <fullName evidence="8">TonB-denpendent receptor</fullName>
    </submittedName>
</protein>
<gene>
    <name evidence="8" type="ORF">N482_18410</name>
</gene>
<keyword evidence="8" id="KW-0675">Receptor</keyword>
<dbReference type="InterPro" id="IPR012910">
    <property type="entry name" value="Plug_dom"/>
</dbReference>
<dbReference type="InterPro" id="IPR000531">
    <property type="entry name" value="Beta-barrel_TonB"/>
</dbReference>
<dbReference type="PANTHER" id="PTHR40980:SF3">
    <property type="entry name" value="TONB-DEPENDENT RECEPTOR-LIKE BETA-BARREL DOMAIN-CONTAINING PROTEIN"/>
    <property type="match status" value="1"/>
</dbReference>
<name>A0A166Z3R2_9GAMM</name>
<dbReference type="EMBL" id="AUXT01000201">
    <property type="protein sequence ID" value="KZN43803.1"/>
    <property type="molecule type" value="Genomic_DNA"/>
</dbReference>
<dbReference type="PATRIC" id="fig|1365253.3.peg.4441"/>
<dbReference type="Pfam" id="PF00593">
    <property type="entry name" value="TonB_dep_Rec_b-barrel"/>
    <property type="match status" value="1"/>
</dbReference>
<dbReference type="Proteomes" id="UP000076587">
    <property type="component" value="Unassembled WGS sequence"/>
</dbReference>
<evidence type="ECO:0000313" key="8">
    <source>
        <dbReference type="EMBL" id="KZN43803.1"/>
    </source>
</evidence>
<dbReference type="PANTHER" id="PTHR40980">
    <property type="entry name" value="PLUG DOMAIN-CONTAINING PROTEIN"/>
    <property type="match status" value="1"/>
</dbReference>
<dbReference type="RefSeq" id="WP_231100903.1">
    <property type="nucleotide sequence ID" value="NZ_AUXT01000201.1"/>
</dbReference>
<feature type="domain" description="TonB-dependent receptor-like beta-barrel" evidence="6">
    <location>
        <begin position="573"/>
        <end position="959"/>
    </location>
</feature>
<evidence type="ECO:0000313" key="9">
    <source>
        <dbReference type="Proteomes" id="UP000076587"/>
    </source>
</evidence>
<proteinExistence type="inferred from homology"/>
<evidence type="ECO:0000259" key="6">
    <source>
        <dbReference type="Pfam" id="PF00593"/>
    </source>
</evidence>
<dbReference type="NCBIfam" id="TIGR01782">
    <property type="entry name" value="TonB-Xanth-Caul"/>
    <property type="match status" value="1"/>
</dbReference>
<keyword evidence="2 4" id="KW-0472">Membrane</keyword>
<comment type="similarity">
    <text evidence="4">Belongs to the TonB-dependent receptor family.</text>
</comment>
<reference evidence="8 9" key="1">
    <citation type="submission" date="2013-07" db="EMBL/GenBank/DDBJ databases">
        <title>Comparative Genomic and Metabolomic Analysis of Twelve Strains of Pseudoalteromonas luteoviolacea.</title>
        <authorList>
            <person name="Vynne N.G."/>
            <person name="Mansson M."/>
            <person name="Gram L."/>
        </authorList>
    </citation>
    <scope>NUCLEOTIDE SEQUENCE [LARGE SCALE GENOMIC DNA]</scope>
    <source>
        <strain evidence="8 9">NCIMB 1942</strain>
    </source>
</reference>
<evidence type="ECO:0000256" key="3">
    <source>
        <dbReference type="ARBA" id="ARBA00023237"/>
    </source>
</evidence>